<dbReference type="PROSITE" id="PS50896">
    <property type="entry name" value="LISH"/>
    <property type="match status" value="1"/>
</dbReference>
<evidence type="ECO:0000313" key="1">
    <source>
        <dbReference type="EMBL" id="CAF9920248.1"/>
    </source>
</evidence>
<dbReference type="EMBL" id="CAJPDR010000134">
    <property type="protein sequence ID" value="CAF9920248.1"/>
    <property type="molecule type" value="Genomic_DNA"/>
</dbReference>
<name>A0A8H3FDZ0_9LECA</name>
<reference evidence="1" key="1">
    <citation type="submission" date="2021-03" db="EMBL/GenBank/DDBJ databases">
        <authorList>
            <person name="Tagirdzhanova G."/>
        </authorList>
    </citation>
    <scope>NUCLEOTIDE SEQUENCE</scope>
</reference>
<comment type="caution">
    <text evidence="1">The sequence shown here is derived from an EMBL/GenBank/DDBJ whole genome shotgun (WGS) entry which is preliminary data.</text>
</comment>
<dbReference type="SUPFAM" id="SSF50978">
    <property type="entry name" value="WD40 repeat-like"/>
    <property type="match status" value="1"/>
</dbReference>
<keyword evidence="2" id="KW-1185">Reference proteome</keyword>
<sequence>MPAPDSPPIIVARFLKANNYNNTLSAFITEAGLSPDAGTIVKGDLTIEKILEEKKVFDLTLRFEKSGLEDEGKWTLPGRFMSLFAIVFPSDATLSAPSNPNQISTLPSATNVLHVSVQDFHGETPFQLLIASTADRKLHFINTDKTFSIHKSLPSLQDSPILSCISVGEQGLKTITTGMSGQVLLYDHETGRVLDERKDHAKYVVKVATWNEIIVTAGWDNKVFLYHANNHFSSLGVPVAAITLSTNPETITFVEHPDSHRPILLVTRRDSTSLYYYSLKLKLLGSQNLAPHSNSWITFTPSSVEICPKDSTLLAVATSAVPHMKVIIVRLLLPPLTEPPSIVASPTTQAAQTRSNLAIQEREEAAIQVHVSTMAPQTPYSTPQVVWRRDGAGVFVNGDDGVIRGLEAKTGKIVATLKGGHEVGSKIRSIWCGLIKVEGGKEEWLVSGGFDRRLVVWKSNK</sequence>
<dbReference type="InterPro" id="IPR036322">
    <property type="entry name" value="WD40_repeat_dom_sf"/>
</dbReference>
<evidence type="ECO:0000313" key="2">
    <source>
        <dbReference type="Proteomes" id="UP000664203"/>
    </source>
</evidence>
<accession>A0A8H3FDZ0</accession>
<dbReference type="OrthoDB" id="1932312at2759"/>
<dbReference type="Proteomes" id="UP000664203">
    <property type="component" value="Unassembled WGS sequence"/>
</dbReference>
<dbReference type="InterPro" id="IPR006594">
    <property type="entry name" value="LisH"/>
</dbReference>
<dbReference type="InterPro" id="IPR015943">
    <property type="entry name" value="WD40/YVTN_repeat-like_dom_sf"/>
</dbReference>
<dbReference type="AlphaFoldDB" id="A0A8H3FDZ0"/>
<dbReference type="Gene3D" id="2.130.10.10">
    <property type="entry name" value="YVTN repeat-like/Quinoprotein amine dehydrogenase"/>
    <property type="match status" value="2"/>
</dbReference>
<protein>
    <recommendedName>
        <fullName evidence="3">LisH domain-containing protein</fullName>
    </recommendedName>
</protein>
<organism evidence="1 2">
    <name type="scientific">Alectoria fallacina</name>
    <dbReference type="NCBI Taxonomy" id="1903189"/>
    <lineage>
        <taxon>Eukaryota</taxon>
        <taxon>Fungi</taxon>
        <taxon>Dikarya</taxon>
        <taxon>Ascomycota</taxon>
        <taxon>Pezizomycotina</taxon>
        <taxon>Lecanoromycetes</taxon>
        <taxon>OSLEUM clade</taxon>
        <taxon>Lecanoromycetidae</taxon>
        <taxon>Lecanorales</taxon>
        <taxon>Lecanorineae</taxon>
        <taxon>Parmeliaceae</taxon>
        <taxon>Alectoria</taxon>
    </lineage>
</organism>
<evidence type="ECO:0008006" key="3">
    <source>
        <dbReference type="Google" id="ProtNLM"/>
    </source>
</evidence>
<proteinExistence type="predicted"/>
<gene>
    <name evidence="1" type="ORF">ALECFALPRED_001464</name>
</gene>